<protein>
    <recommendedName>
        <fullName evidence="3">Transposase</fullName>
    </recommendedName>
</protein>
<dbReference type="EMBL" id="BASM01000009">
    <property type="protein sequence ID" value="GAD25622.1"/>
    <property type="molecule type" value="Genomic_DNA"/>
</dbReference>
<sequence length="92" mass="10890">MGLRIKAKRFVCGGQKLTQNSESVFRLFKKNWCELRNSNQLRIIFEMLGVSQFRQKTAEYEALLSERYGVQVWRKTLVRQGLHDTTHIRMKG</sequence>
<comment type="caution">
    <text evidence="1">The sequence shown here is derived from an EMBL/GenBank/DDBJ whole genome shotgun (WGS) entry which is preliminary data.</text>
</comment>
<accession>A0ABQ0ITV5</accession>
<evidence type="ECO:0000313" key="2">
    <source>
        <dbReference type="Proteomes" id="UP000018209"/>
    </source>
</evidence>
<proteinExistence type="predicted"/>
<keyword evidence="2" id="KW-1185">Reference proteome</keyword>
<gene>
    <name evidence="1" type="ORF">NBRC3257_0621</name>
</gene>
<evidence type="ECO:0008006" key="3">
    <source>
        <dbReference type="Google" id="ProtNLM"/>
    </source>
</evidence>
<evidence type="ECO:0000313" key="1">
    <source>
        <dbReference type="EMBL" id="GAD25622.1"/>
    </source>
</evidence>
<name>A0ABQ0ITV5_GLUTH</name>
<organism evidence="1 2">
    <name type="scientific">Gluconobacter thailandicus NBRC 3257</name>
    <dbReference type="NCBI Taxonomy" id="1381097"/>
    <lineage>
        <taxon>Bacteria</taxon>
        <taxon>Pseudomonadati</taxon>
        <taxon>Pseudomonadota</taxon>
        <taxon>Alphaproteobacteria</taxon>
        <taxon>Acetobacterales</taxon>
        <taxon>Acetobacteraceae</taxon>
        <taxon>Gluconobacter</taxon>
    </lineage>
</organism>
<dbReference type="Proteomes" id="UP000018209">
    <property type="component" value="Unassembled WGS sequence"/>
</dbReference>
<reference evidence="1 2" key="1">
    <citation type="submission" date="2013-08" db="EMBL/GenBank/DDBJ databases">
        <title>Gluconobacter thailandicus NBRC 3257 whole genome sequence.</title>
        <authorList>
            <person name="Matsutani M."/>
            <person name="Yakushi T."/>
            <person name="Matsushita K."/>
        </authorList>
    </citation>
    <scope>NUCLEOTIDE SEQUENCE [LARGE SCALE GENOMIC DNA]</scope>
    <source>
        <strain evidence="1 2">NBRC 3257</strain>
    </source>
</reference>